<dbReference type="AlphaFoldDB" id="A0AA41R468"/>
<dbReference type="EMBL" id="JALJRB010000030">
    <property type="protein sequence ID" value="MCJ8502669.1"/>
    <property type="molecule type" value="Genomic_DNA"/>
</dbReference>
<dbReference type="Pfam" id="PF01882">
    <property type="entry name" value="DUF58"/>
    <property type="match status" value="1"/>
</dbReference>
<dbReference type="RefSeq" id="WP_246913810.1">
    <property type="nucleotide sequence ID" value="NZ_JALJRB010000030.1"/>
</dbReference>
<comment type="caution">
    <text evidence="3">The sequence shown here is derived from an EMBL/GenBank/DDBJ whole genome shotgun (WGS) entry which is preliminary data.</text>
</comment>
<evidence type="ECO:0000313" key="4">
    <source>
        <dbReference type="Proteomes" id="UP001165427"/>
    </source>
</evidence>
<dbReference type="InterPro" id="IPR002881">
    <property type="entry name" value="DUF58"/>
</dbReference>
<dbReference type="Proteomes" id="UP001165427">
    <property type="component" value="Unassembled WGS sequence"/>
</dbReference>
<sequence length="455" mass="50960">MMVPRLKLIALTALLLLPAAVAVARDPAWEPAALAIALLLGLAAAVDAVAGRRRLAGIAIDAPPLVRMTAEQAALIGLQVIKPQTAALTLRIGPALPAAIVSDRAVASIHLAAGQQRHHLRWPCRALRRGRFALTACHIELPSPLRLWGMRRRLALDVEIRVYPNLTGNRQHILGLFDRREWGWRTVRKVGKGREFEQLRDYLPGDNYEDVDWKATARRRFPVTRVYQVEQSQEIYVILDASRLSTRNAAFGRDRRRQRTATGEAMAETIFERYITACLVMALAADRAGDRLGLVIFGARPDCLIKAGRGRAHYNACREALYNRMAQTVSPDFDELFAFLGTRVRKRALLLFLTHLDDPLMAESFIGAMRAGTRQHVVRVNMLRPPGAHPLFSSDDVHSPAGIYEHLAGHMTWSALNDTRRRLRQSGADLALLDKDRLCSQLIGQYMEIKQRQLL</sequence>
<reference evidence="3" key="1">
    <citation type="submission" date="2022-04" db="EMBL/GenBank/DDBJ databases">
        <title>Desulfatitalea alkaliphila sp. nov., a novel anaerobic sulfate-reducing bacterium isolated from terrestrial mud volcano, Taman Peninsula, Russia.</title>
        <authorList>
            <person name="Khomyakova M.A."/>
            <person name="Merkel A.Y."/>
            <person name="Slobodkin A.I."/>
        </authorList>
    </citation>
    <scope>NUCLEOTIDE SEQUENCE</scope>
    <source>
        <strain evidence="3">M08but</strain>
    </source>
</reference>
<feature type="domain" description="DUF58" evidence="2">
    <location>
        <begin position="199"/>
        <end position="382"/>
    </location>
</feature>
<dbReference type="PANTHER" id="PTHR33608">
    <property type="entry name" value="BLL2464 PROTEIN"/>
    <property type="match status" value="1"/>
</dbReference>
<feature type="signal peptide" evidence="1">
    <location>
        <begin position="1"/>
        <end position="24"/>
    </location>
</feature>
<gene>
    <name evidence="3" type="ORF">MRX98_18990</name>
</gene>
<proteinExistence type="predicted"/>
<accession>A0AA41R468</accession>
<evidence type="ECO:0000259" key="2">
    <source>
        <dbReference type="Pfam" id="PF01882"/>
    </source>
</evidence>
<dbReference type="PANTHER" id="PTHR33608:SF3">
    <property type="entry name" value="SLR2013 PROTEIN"/>
    <property type="match status" value="1"/>
</dbReference>
<name>A0AA41R468_9BACT</name>
<organism evidence="3 4">
    <name type="scientific">Desulfatitalea alkaliphila</name>
    <dbReference type="NCBI Taxonomy" id="2929485"/>
    <lineage>
        <taxon>Bacteria</taxon>
        <taxon>Pseudomonadati</taxon>
        <taxon>Thermodesulfobacteriota</taxon>
        <taxon>Desulfobacteria</taxon>
        <taxon>Desulfobacterales</taxon>
        <taxon>Desulfosarcinaceae</taxon>
        <taxon>Desulfatitalea</taxon>
    </lineage>
</organism>
<keyword evidence="1" id="KW-0732">Signal</keyword>
<keyword evidence="4" id="KW-1185">Reference proteome</keyword>
<feature type="chain" id="PRO_5041446711" evidence="1">
    <location>
        <begin position="25"/>
        <end position="455"/>
    </location>
</feature>
<evidence type="ECO:0000313" key="3">
    <source>
        <dbReference type="EMBL" id="MCJ8502669.1"/>
    </source>
</evidence>
<evidence type="ECO:0000256" key="1">
    <source>
        <dbReference type="SAM" id="SignalP"/>
    </source>
</evidence>
<protein>
    <submittedName>
        <fullName evidence="3">DUF58 domain-containing protein</fullName>
    </submittedName>
</protein>